<dbReference type="InterPro" id="IPR051581">
    <property type="entry name" value="Ca-bind"/>
</dbReference>
<dbReference type="PROSITE" id="PS50222">
    <property type="entry name" value="EF_HAND_2"/>
    <property type="match status" value="3"/>
</dbReference>
<proteinExistence type="predicted"/>
<evidence type="ECO:0000259" key="5">
    <source>
        <dbReference type="PROSITE" id="PS50222"/>
    </source>
</evidence>
<feature type="region of interest" description="Disordered" evidence="4">
    <location>
        <begin position="1"/>
        <end position="203"/>
    </location>
</feature>
<organism evidence="6 7">
    <name type="scientific">Actinia tenebrosa</name>
    <name type="common">Australian red waratah sea anemone</name>
    <dbReference type="NCBI Taxonomy" id="6105"/>
    <lineage>
        <taxon>Eukaryota</taxon>
        <taxon>Metazoa</taxon>
        <taxon>Cnidaria</taxon>
        <taxon>Anthozoa</taxon>
        <taxon>Hexacorallia</taxon>
        <taxon>Actiniaria</taxon>
        <taxon>Actiniidae</taxon>
        <taxon>Actinia</taxon>
    </lineage>
</organism>
<dbReference type="SMART" id="SM00054">
    <property type="entry name" value="EFh"/>
    <property type="match status" value="3"/>
</dbReference>
<feature type="domain" description="EF-hand" evidence="5">
    <location>
        <begin position="495"/>
        <end position="530"/>
    </location>
</feature>
<feature type="domain" description="EF-hand" evidence="5">
    <location>
        <begin position="567"/>
        <end position="602"/>
    </location>
</feature>
<feature type="region of interest" description="Disordered" evidence="4">
    <location>
        <begin position="234"/>
        <end position="253"/>
    </location>
</feature>
<dbReference type="SUPFAM" id="SSF47473">
    <property type="entry name" value="EF-hand"/>
    <property type="match status" value="1"/>
</dbReference>
<dbReference type="InterPro" id="IPR018247">
    <property type="entry name" value="EF_Hand_1_Ca_BS"/>
</dbReference>
<dbReference type="InterPro" id="IPR002048">
    <property type="entry name" value="EF_hand_dom"/>
</dbReference>
<evidence type="ECO:0000256" key="2">
    <source>
        <dbReference type="ARBA" id="ARBA00022737"/>
    </source>
</evidence>
<evidence type="ECO:0000256" key="3">
    <source>
        <dbReference type="ARBA" id="ARBA00022837"/>
    </source>
</evidence>
<dbReference type="RefSeq" id="XP_031567598.1">
    <property type="nucleotide sequence ID" value="XM_031711738.1"/>
</dbReference>
<dbReference type="OrthoDB" id="6280085at2759"/>
<feature type="compositionally biased region" description="Polar residues" evidence="4">
    <location>
        <begin position="63"/>
        <end position="73"/>
    </location>
</feature>
<keyword evidence="1" id="KW-0479">Metal-binding</keyword>
<dbReference type="PANTHER" id="PTHR34524">
    <property type="entry name" value="CALCYPHOSIN"/>
    <property type="match status" value="1"/>
</dbReference>
<evidence type="ECO:0000313" key="6">
    <source>
        <dbReference type="Proteomes" id="UP000515163"/>
    </source>
</evidence>
<dbReference type="Proteomes" id="UP000515163">
    <property type="component" value="Unplaced"/>
</dbReference>
<keyword evidence="2" id="KW-0677">Repeat</keyword>
<sequence length="663" mass="74794">MRSVLQPDLSVTGNASSRHERPPSGFQRRHLGAEKAGSTKSHIFGVSETPRQDSPYVAPGKSPTVSNGSSYYSTPEAPRDYEQQAQIHKISKNQEDWNQPLDVPVYPSPKGKGRRSAPVGVPQLSLGNLADDNNKVAQPLSPEPPHYHTPDTANSNVSWGTPVHTKPFGVGGNSKPREPRFPEERQRNVPEKMSQAPVSKRPAGMPALDLQGSQDDEHAFRAARDGYNVVGQQASDPFSGTQKPWNTEPKNEHQYMKQRARDEQEKLYSNKKKDYVVETVLVDQLSRAAISDPEAVGPEQYAINLGPKERKKKEFYNTRAIQSPGKSENLLAKRVRFGARLLTKNGHDIHRELNGFYFLADNTLTVYEFRQFGTRSSALPFIQRGTYAHIYGQKKGQPYNLRDIAVGSTLSFHTSSQNPLPQSVNMKPVMSLRITEVDEESKKRLIYEGCRSIDEQRRISDKLNQPPSKQEIRERQMLESVQGEVKKQLKARAVKTLMGLGKHFRQLDQSGDGMLDKQELLAALKTYRIQIPQQVFENLWHLLDVNGDGALDYGEFVRGFIGEMNESRKAFVRKVFHRLDPNKSGVVELNTIKKFFTAKNHPRVVSGELKETEVASAFLDSFTNCEHKGEVTYAEFEDYYEGVSIVMDSDKEFIAMMKNCWGC</sequence>
<dbReference type="AlphaFoldDB" id="A0A6P8IMJ1"/>
<evidence type="ECO:0000256" key="4">
    <source>
        <dbReference type="SAM" id="MobiDB-lite"/>
    </source>
</evidence>
<dbReference type="InterPro" id="IPR057461">
    <property type="entry name" value="CAYP2_PH"/>
</dbReference>
<dbReference type="GeneID" id="116302449"/>
<dbReference type="FunCoup" id="A0A6P8IMJ1">
    <property type="interactions" value="21"/>
</dbReference>
<accession>A0A6P8IMJ1</accession>
<dbReference type="PROSITE" id="PS00018">
    <property type="entry name" value="EF_HAND_1"/>
    <property type="match status" value="2"/>
</dbReference>
<dbReference type="PANTHER" id="PTHR34524:SF15">
    <property type="entry name" value="EF-HAND DOMAIN-CONTAINING PROTEIN"/>
    <property type="match status" value="1"/>
</dbReference>
<dbReference type="KEGG" id="aten:116302449"/>
<feature type="domain" description="EF-hand" evidence="5">
    <location>
        <begin position="531"/>
        <end position="566"/>
    </location>
</feature>
<gene>
    <name evidence="7" type="primary">LOC116302449</name>
</gene>
<dbReference type="InParanoid" id="A0A6P8IMJ1"/>
<feature type="compositionally biased region" description="Basic and acidic residues" evidence="4">
    <location>
        <begin position="175"/>
        <end position="190"/>
    </location>
</feature>
<dbReference type="Gene3D" id="1.10.238.10">
    <property type="entry name" value="EF-hand"/>
    <property type="match status" value="2"/>
</dbReference>
<dbReference type="GO" id="GO:0005509">
    <property type="term" value="F:calcium ion binding"/>
    <property type="evidence" value="ECO:0007669"/>
    <property type="project" value="InterPro"/>
</dbReference>
<dbReference type="Pfam" id="PF13499">
    <property type="entry name" value="EF-hand_7"/>
    <property type="match status" value="1"/>
</dbReference>
<dbReference type="Pfam" id="PF25348">
    <property type="entry name" value="PH_CAYP2"/>
    <property type="match status" value="1"/>
</dbReference>
<dbReference type="Gene3D" id="2.30.29.170">
    <property type="match status" value="1"/>
</dbReference>
<protein>
    <submittedName>
        <fullName evidence="7">Calcyphosin-2-like</fullName>
    </submittedName>
</protein>
<dbReference type="InterPro" id="IPR011992">
    <property type="entry name" value="EF-hand-dom_pair"/>
</dbReference>
<reference evidence="7" key="1">
    <citation type="submission" date="2025-08" db="UniProtKB">
        <authorList>
            <consortium name="RefSeq"/>
        </authorList>
    </citation>
    <scope>IDENTIFICATION</scope>
</reference>
<keyword evidence="3" id="KW-0106">Calcium</keyword>
<dbReference type="Pfam" id="PF13202">
    <property type="entry name" value="EF-hand_5"/>
    <property type="match status" value="1"/>
</dbReference>
<keyword evidence="6" id="KW-1185">Reference proteome</keyword>
<evidence type="ECO:0000313" key="7">
    <source>
        <dbReference type="RefSeq" id="XP_031567598.1"/>
    </source>
</evidence>
<feature type="compositionally biased region" description="Polar residues" evidence="4">
    <location>
        <begin position="234"/>
        <end position="245"/>
    </location>
</feature>
<evidence type="ECO:0000256" key="1">
    <source>
        <dbReference type="ARBA" id="ARBA00022723"/>
    </source>
</evidence>
<name>A0A6P8IMJ1_ACTTE</name>